<gene>
    <name evidence="3" type="ORF">ENS29_16280</name>
</gene>
<protein>
    <submittedName>
        <fullName evidence="3">Appr-1-p processing protein</fullName>
    </submittedName>
</protein>
<sequence length="345" mass="39371">MIEPTRGNILTDDAEALVNTVNCVGVMGKGVALQFKKAFPENFKAYEAACRRQEVEPGRMFVFETGQMFHPRYIINFPTKRHWRGQSRYEDIESGLKALVREVRQRKIRSIAVPPLGAGLGGLQWRRVKAMIEAAFEEIPDVRVKLYEPEGSPEAKHMPVGTAEPRMTVARALLIKLMKQYARFAYRLTLLETQKLAYFLQESGIDLKLRYVKHLYGPYAHNLNKVLEILEGHYIRGYGDTQKPDVEITLLPGADITAAHFLQKDPSATDHLERVADLVDGFETPYGMELLASVHWAAVHDGEVSDAESAVAAMTRWNDRKRRLFRPAHIRLAWERLQTEGWINM</sequence>
<name>A0A7C4RUD4_9BACT</name>
<evidence type="ECO:0000313" key="3">
    <source>
        <dbReference type="EMBL" id="HGU34382.1"/>
    </source>
</evidence>
<dbReference type="PANTHER" id="PTHR12521">
    <property type="entry name" value="PROTEIN C6ORF130"/>
    <property type="match status" value="1"/>
</dbReference>
<feature type="domain" description="Macro" evidence="2">
    <location>
        <begin position="1"/>
        <end position="155"/>
    </location>
</feature>
<dbReference type="CDD" id="cd02901">
    <property type="entry name" value="Macro_Poa1p-like"/>
    <property type="match status" value="1"/>
</dbReference>
<dbReference type="AlphaFoldDB" id="A0A7C4RUD4"/>
<dbReference type="GO" id="GO:0140291">
    <property type="term" value="P:peptidyl-glutamate ADP-deribosylation"/>
    <property type="evidence" value="ECO:0007669"/>
    <property type="project" value="TreeGrafter"/>
</dbReference>
<dbReference type="EMBL" id="DSUH01000374">
    <property type="protein sequence ID" value="HGU34382.1"/>
    <property type="molecule type" value="Genomic_DNA"/>
</dbReference>
<dbReference type="InterPro" id="IPR043472">
    <property type="entry name" value="Macro_dom-like"/>
</dbReference>
<accession>A0A7C4RUD4</accession>
<organism evidence="3">
    <name type="scientific">Desulfatirhabdium butyrativorans</name>
    <dbReference type="NCBI Taxonomy" id="340467"/>
    <lineage>
        <taxon>Bacteria</taxon>
        <taxon>Pseudomonadati</taxon>
        <taxon>Thermodesulfobacteriota</taxon>
        <taxon>Desulfobacteria</taxon>
        <taxon>Desulfobacterales</taxon>
        <taxon>Desulfatirhabdiaceae</taxon>
        <taxon>Desulfatirhabdium</taxon>
    </lineage>
</organism>
<proteinExistence type="predicted"/>
<dbReference type="Gene3D" id="3.40.220.10">
    <property type="entry name" value="Leucine Aminopeptidase, subunit E, domain 1"/>
    <property type="match status" value="1"/>
</dbReference>
<dbReference type="SUPFAM" id="SSF52949">
    <property type="entry name" value="Macro domain-like"/>
    <property type="match status" value="1"/>
</dbReference>
<reference evidence="3" key="1">
    <citation type="journal article" date="2020" name="mSystems">
        <title>Genome- and Community-Level Interaction Insights into Carbon Utilization and Element Cycling Functions of Hydrothermarchaeota in Hydrothermal Sediment.</title>
        <authorList>
            <person name="Zhou Z."/>
            <person name="Liu Y."/>
            <person name="Xu W."/>
            <person name="Pan J."/>
            <person name="Luo Z.H."/>
            <person name="Li M."/>
        </authorList>
    </citation>
    <scope>NUCLEOTIDE SEQUENCE [LARGE SCALE GENOMIC DNA]</scope>
    <source>
        <strain evidence="3">SpSt-477</strain>
    </source>
</reference>
<evidence type="ECO:0000256" key="1">
    <source>
        <dbReference type="ARBA" id="ARBA00035885"/>
    </source>
</evidence>
<dbReference type="InterPro" id="IPR050892">
    <property type="entry name" value="ADP-ribose_metab_enzymes"/>
</dbReference>
<comment type="caution">
    <text evidence="3">The sequence shown here is derived from an EMBL/GenBank/DDBJ whole genome shotgun (WGS) entry which is preliminary data.</text>
</comment>
<evidence type="ECO:0000259" key="2">
    <source>
        <dbReference type="PROSITE" id="PS51154"/>
    </source>
</evidence>
<dbReference type="PANTHER" id="PTHR12521:SF0">
    <property type="entry name" value="ADP-RIBOSE GLYCOHYDROLASE OARD1"/>
    <property type="match status" value="1"/>
</dbReference>
<dbReference type="Pfam" id="PF01661">
    <property type="entry name" value="Macro"/>
    <property type="match status" value="1"/>
</dbReference>
<comment type="catalytic activity">
    <reaction evidence="1">
        <text>an N-(ADP-alpha-D-ribosyl)-thymidine in DNA + H2O = a thymidine in DNA + ADP-D-ribose</text>
        <dbReference type="Rhea" id="RHEA:71655"/>
        <dbReference type="Rhea" id="RHEA-COMP:13556"/>
        <dbReference type="Rhea" id="RHEA-COMP:18051"/>
        <dbReference type="ChEBI" id="CHEBI:15377"/>
        <dbReference type="ChEBI" id="CHEBI:57967"/>
        <dbReference type="ChEBI" id="CHEBI:137386"/>
        <dbReference type="ChEBI" id="CHEBI:191199"/>
    </reaction>
    <physiologicalReaction direction="left-to-right" evidence="1">
        <dbReference type="Rhea" id="RHEA:71656"/>
    </physiologicalReaction>
</comment>
<dbReference type="PROSITE" id="PS51154">
    <property type="entry name" value="MACRO"/>
    <property type="match status" value="1"/>
</dbReference>
<dbReference type="SMART" id="SM00506">
    <property type="entry name" value="A1pp"/>
    <property type="match status" value="1"/>
</dbReference>
<dbReference type="InterPro" id="IPR002589">
    <property type="entry name" value="Macro_dom"/>
</dbReference>